<dbReference type="AlphaFoldDB" id="A0A0A1W924"/>
<keyword evidence="2" id="KW-1185">Reference proteome</keyword>
<protein>
    <submittedName>
        <fullName evidence="1">Uncharacterized protein</fullName>
    </submittedName>
</protein>
<dbReference type="eggNOG" id="ENOG5031C8Y">
    <property type="taxonomic scope" value="Bacteria"/>
</dbReference>
<dbReference type="Proteomes" id="UP000032305">
    <property type="component" value="Unassembled WGS sequence"/>
</dbReference>
<sequence>MHSTIHDTLPTTSVALLNYVLTALAPDEPYPYAGNTGLPGGVESLENNLIVVATPVAERLYDDALMRCAATRKRDVVLVRHGFHPEILEPVRADVALHSVTGPILVPDLNFYRDADGGLHLVPARPDLFVGITRHGLEVSMPAPWNSGWERVTGLELAAAEIVRACRRTQQG</sequence>
<dbReference type="OrthoDB" id="7553381at2"/>
<reference evidence="1 2" key="1">
    <citation type="submission" date="2014-11" db="EMBL/GenBank/DDBJ databases">
        <title>Whole genome shotgun sequence of Sphingomonas parapaucimobilis NBRC 15100.</title>
        <authorList>
            <person name="Katano-Makiyama Y."/>
            <person name="Hosoyama A."/>
            <person name="Hashimoto M."/>
            <person name="Hosoyama Y."/>
            <person name="Noguchi M."/>
            <person name="Numata M."/>
            <person name="Tsuchikane K."/>
            <person name="Hirakata S."/>
            <person name="Uohara A."/>
            <person name="Shimodaira J."/>
            <person name="Ohji S."/>
            <person name="Ichikawa N."/>
            <person name="Kimura A."/>
            <person name="Yamazoe A."/>
            <person name="Fujita N."/>
        </authorList>
    </citation>
    <scope>NUCLEOTIDE SEQUENCE [LARGE SCALE GENOMIC DNA]</scope>
    <source>
        <strain evidence="1 2">NBRC 15100</strain>
    </source>
</reference>
<dbReference type="RefSeq" id="WP_042488097.1">
    <property type="nucleotide sequence ID" value="NZ_BBPI01000061.1"/>
</dbReference>
<proteinExistence type="predicted"/>
<organism evidence="1 2">
    <name type="scientific">Sphingomonas parapaucimobilis NBRC 15100</name>
    <dbReference type="NCBI Taxonomy" id="1219049"/>
    <lineage>
        <taxon>Bacteria</taxon>
        <taxon>Pseudomonadati</taxon>
        <taxon>Pseudomonadota</taxon>
        <taxon>Alphaproteobacteria</taxon>
        <taxon>Sphingomonadales</taxon>
        <taxon>Sphingomonadaceae</taxon>
        <taxon>Sphingomonas</taxon>
    </lineage>
</organism>
<comment type="caution">
    <text evidence="1">The sequence shown here is derived from an EMBL/GenBank/DDBJ whole genome shotgun (WGS) entry which is preliminary data.</text>
</comment>
<gene>
    <name evidence="1" type="ORF">SP5_061_00120</name>
</gene>
<dbReference type="EMBL" id="BBPI01000061">
    <property type="protein sequence ID" value="GAM01419.1"/>
    <property type="molecule type" value="Genomic_DNA"/>
</dbReference>
<name>A0A0A1W924_9SPHN</name>
<evidence type="ECO:0000313" key="1">
    <source>
        <dbReference type="EMBL" id="GAM01419.1"/>
    </source>
</evidence>
<accession>A0A0A1W924</accession>
<evidence type="ECO:0000313" key="2">
    <source>
        <dbReference type="Proteomes" id="UP000032305"/>
    </source>
</evidence>